<name>A0ABM3LI55_BICAN</name>
<evidence type="ECO:0000256" key="1">
    <source>
        <dbReference type="SAM" id="MobiDB-lite"/>
    </source>
</evidence>
<protein>
    <submittedName>
        <fullName evidence="3">Uncharacterized protein LOC128198296</fullName>
    </submittedName>
</protein>
<evidence type="ECO:0000313" key="3">
    <source>
        <dbReference type="RefSeq" id="XP_052738752.1"/>
    </source>
</evidence>
<dbReference type="Pfam" id="PF03564">
    <property type="entry name" value="DUF1759"/>
    <property type="match status" value="1"/>
</dbReference>
<dbReference type="CDD" id="cd00303">
    <property type="entry name" value="retropepsin_like"/>
    <property type="match status" value="1"/>
</dbReference>
<dbReference type="PANTHER" id="PTHR47331:SF5">
    <property type="entry name" value="RIBONUCLEASE H"/>
    <property type="match status" value="1"/>
</dbReference>
<gene>
    <name evidence="3" type="primary">LOC128198296</name>
</gene>
<dbReference type="InterPro" id="IPR005312">
    <property type="entry name" value="DUF1759"/>
</dbReference>
<dbReference type="PANTHER" id="PTHR47331">
    <property type="entry name" value="PHD-TYPE DOMAIN-CONTAINING PROTEIN"/>
    <property type="match status" value="1"/>
</dbReference>
<dbReference type="Pfam" id="PF13650">
    <property type="entry name" value="Asp_protease_2"/>
    <property type="match status" value="1"/>
</dbReference>
<dbReference type="Proteomes" id="UP001652582">
    <property type="component" value="Chromosome 8"/>
</dbReference>
<evidence type="ECO:0000313" key="2">
    <source>
        <dbReference type="Proteomes" id="UP001652582"/>
    </source>
</evidence>
<reference evidence="3" key="1">
    <citation type="submission" date="2025-08" db="UniProtKB">
        <authorList>
            <consortium name="RefSeq"/>
        </authorList>
    </citation>
    <scope>IDENTIFICATION</scope>
</reference>
<sequence length="655" mass="74895">MESLLNVQYELHNIIKRGFSNFKKTPKDRLNCEYIEVKSENLEHDWLSFRSNNTKLYEISEPDVLSSKQYVQNEIYEATEDIYLLYKSLLKKILNQYSKEQPSKEKTIVSGQQQDSWVKLPKISIPTFSGKYSEWTTFRDLFLALIHNNETLDSVQKLHYLKSHLTDEAEQLIRHTPITGANYNQCWSLLEQRYNNRKFLVNNILQRLFGIKHINLESASGLKVLIDTTIDCLNALKNIDIDVSTWDIIIIHIVSFKLDQETRKQWELHISSSVDLNNLPTLDQFKCFIENRFRALEFVESRKSSVQRTSGNSSRPKAFVVTNESDKLRCEFCSGSHKLCFCKKFASEDVEKRRDFVANNSICYNCLGSNHRVHECRKSGTCRIDNCRKRHHSLLHPEQESQSRATSSTAREPVESARITTSAEPIVSCLSTQRSSNSGQVLLATALVKAESETGDQNIRALIDQGSQACFITESAVKRLQLKKTAVSGTITGLGGDRAINSKHLVSIKFKSRFNRGRKIEVTAYVLKEITSYLPEKRINEINWIELQNLSLADPHFNRPNKIELLLGANVYSQILQDGIKKDPTGNLLAQNTSLGWILTGKVTCQNQFNSNSLENISVLQTDILKGNGRNLQCKKYADRGRAETKKLYLNIINI</sequence>
<dbReference type="RefSeq" id="XP_052738752.1">
    <property type="nucleotide sequence ID" value="XM_052882792.1"/>
</dbReference>
<proteinExistence type="predicted"/>
<dbReference type="GeneID" id="128198296"/>
<keyword evidence="2" id="KW-1185">Reference proteome</keyword>
<dbReference type="InterPro" id="IPR021109">
    <property type="entry name" value="Peptidase_aspartic_dom_sf"/>
</dbReference>
<feature type="region of interest" description="Disordered" evidence="1">
    <location>
        <begin position="395"/>
        <end position="417"/>
    </location>
</feature>
<organism evidence="2 3">
    <name type="scientific">Bicyclus anynana</name>
    <name type="common">Squinting bush brown butterfly</name>
    <dbReference type="NCBI Taxonomy" id="110368"/>
    <lineage>
        <taxon>Eukaryota</taxon>
        <taxon>Metazoa</taxon>
        <taxon>Ecdysozoa</taxon>
        <taxon>Arthropoda</taxon>
        <taxon>Hexapoda</taxon>
        <taxon>Insecta</taxon>
        <taxon>Pterygota</taxon>
        <taxon>Neoptera</taxon>
        <taxon>Endopterygota</taxon>
        <taxon>Lepidoptera</taxon>
        <taxon>Glossata</taxon>
        <taxon>Ditrysia</taxon>
        <taxon>Papilionoidea</taxon>
        <taxon>Nymphalidae</taxon>
        <taxon>Satyrinae</taxon>
        <taxon>Satyrini</taxon>
        <taxon>Mycalesina</taxon>
        <taxon>Bicyclus</taxon>
    </lineage>
</organism>
<accession>A0ABM3LI55</accession>
<dbReference type="Gene3D" id="2.40.70.10">
    <property type="entry name" value="Acid Proteases"/>
    <property type="match status" value="1"/>
</dbReference>